<proteinExistence type="predicted"/>
<reference evidence="2 3" key="1">
    <citation type="submission" date="2019-07" db="EMBL/GenBank/DDBJ databases">
        <title>Venturia inaequalis Genome Resource.</title>
        <authorList>
            <person name="Lichtner F.J."/>
        </authorList>
    </citation>
    <scope>NUCLEOTIDE SEQUENCE [LARGE SCALE GENOMIC DNA]</scope>
    <source>
        <strain evidence="2 3">DMI_063113</strain>
    </source>
</reference>
<evidence type="ECO:0000256" key="1">
    <source>
        <dbReference type="SAM" id="SignalP"/>
    </source>
</evidence>
<gene>
    <name evidence="2" type="ORF">EG327_007349</name>
</gene>
<comment type="caution">
    <text evidence="2">The sequence shown here is derived from an EMBL/GenBank/DDBJ whole genome shotgun (WGS) entry which is preliminary data.</text>
</comment>
<organism evidence="2 3">
    <name type="scientific">Venturia inaequalis</name>
    <name type="common">Apple scab fungus</name>
    <dbReference type="NCBI Taxonomy" id="5025"/>
    <lineage>
        <taxon>Eukaryota</taxon>
        <taxon>Fungi</taxon>
        <taxon>Dikarya</taxon>
        <taxon>Ascomycota</taxon>
        <taxon>Pezizomycotina</taxon>
        <taxon>Dothideomycetes</taxon>
        <taxon>Pleosporomycetidae</taxon>
        <taxon>Venturiales</taxon>
        <taxon>Venturiaceae</taxon>
        <taxon>Venturia</taxon>
    </lineage>
</organism>
<keyword evidence="1" id="KW-0732">Signal</keyword>
<feature type="signal peptide" evidence="1">
    <location>
        <begin position="1"/>
        <end position="17"/>
    </location>
</feature>
<evidence type="ECO:0000313" key="3">
    <source>
        <dbReference type="Proteomes" id="UP000490939"/>
    </source>
</evidence>
<name>A0A8H3Z3K7_VENIN</name>
<keyword evidence="3" id="KW-1185">Reference proteome</keyword>
<dbReference type="AlphaFoldDB" id="A0A8H3Z3K7"/>
<sequence>MLKSLWLIFVFFSITLACDPVYHNCCWNNRCVDNSGCETNQRRRGKDDCNKGTLNAQKCSDDLSNKCGNADCCDSKTGAPIGCPGKNGKRLVDSV</sequence>
<protein>
    <submittedName>
        <fullName evidence="2">Uncharacterized protein</fullName>
    </submittedName>
</protein>
<dbReference type="EMBL" id="WNWR01000439">
    <property type="protein sequence ID" value="KAE9978566.1"/>
    <property type="molecule type" value="Genomic_DNA"/>
</dbReference>
<dbReference type="PROSITE" id="PS51257">
    <property type="entry name" value="PROKAR_LIPOPROTEIN"/>
    <property type="match status" value="1"/>
</dbReference>
<evidence type="ECO:0000313" key="2">
    <source>
        <dbReference type="EMBL" id="KAE9978566.1"/>
    </source>
</evidence>
<accession>A0A8H3Z3K7</accession>
<dbReference type="Proteomes" id="UP000490939">
    <property type="component" value="Unassembled WGS sequence"/>
</dbReference>
<feature type="chain" id="PRO_5034179977" evidence="1">
    <location>
        <begin position="18"/>
        <end position="95"/>
    </location>
</feature>